<keyword evidence="1" id="KW-0175">Coiled coil</keyword>
<feature type="region of interest" description="Disordered" evidence="2">
    <location>
        <begin position="632"/>
        <end position="663"/>
    </location>
</feature>
<dbReference type="EMBL" id="LJSK01000005">
    <property type="protein sequence ID" value="KPI90478.1"/>
    <property type="molecule type" value="Genomic_DNA"/>
</dbReference>
<sequence>MPGEEDAMMALVESWDTFLVEPTAALMDAHKSFALPHAGEDSCTATSLLRAPRTFLSDALPPLSFLGGSESQPLESLNTSSTDAAPPLLWLLTLVSRNVELLRAAAHLFLQFNAQFAALVDANERAMDDLRGRHQQQLTSLLEVADTHTTSDMIVDSLVTERLVHQQEQELNCLERQCAAAERQLELQLQETLFAFLHTSAPDAVAAANRKEDSLCWVGGSSTGGNHGSCNGVGADGLYRAEVDVSRFAEIRKAAPRNPRQSTSAVAPFSPLRLVPVRTIRLSNEVGNASANLTDPSTRKRAKDATLQPIILDVSPLSGLTCCLVCCSGTHPGAVSSSVSSAAEEHLLRLAHTRHSVLLLIGSEAAALEVVAACKAPELLLGAAHSCREGFKPLPHHSVLRVLFTTRLWGANVVLLWSPSQEARHAPSSSSTSSQAVVEDALELAYAWDADMFSVAVLEGTRLPLSASLAATTPETAPTAQPSSPAAAFFAAHALSMEVLRQLRNGVTRELLETAGRQRARCWQGSTAWLLPGVGSADTAGTHMCPRAVGVLYASQAAGAAALGDSIPVSASSAAAAVASSPSSIPSSATPSPQQSAASSPTSAFRGPPVTFNTPLAIRAFLPLPEEYFVKGRPNSRDADKSSFSSSSSGSRGERGSRYGANNSSGQVAWWGGGAVAATEAGVEDSRRDAMDFSHGVFTRRSLRAGLDAGPRNGGDGDTYATDSHGGAFFPQERHGEAMGFDALIHYAFGEFAEAL</sequence>
<keyword evidence="4" id="KW-1185">Reference proteome</keyword>
<proteinExistence type="predicted"/>
<accession>A0A0N1I8V5</accession>
<dbReference type="VEuPathDB" id="TriTrypDB:Lsey_0005_0410"/>
<dbReference type="OMA" id="MCPRAVG"/>
<dbReference type="Proteomes" id="UP000038009">
    <property type="component" value="Unassembled WGS sequence"/>
</dbReference>
<dbReference type="OrthoDB" id="247089at2759"/>
<organism evidence="3 4">
    <name type="scientific">Leptomonas seymouri</name>
    <dbReference type="NCBI Taxonomy" id="5684"/>
    <lineage>
        <taxon>Eukaryota</taxon>
        <taxon>Discoba</taxon>
        <taxon>Euglenozoa</taxon>
        <taxon>Kinetoplastea</taxon>
        <taxon>Metakinetoplastina</taxon>
        <taxon>Trypanosomatida</taxon>
        <taxon>Trypanosomatidae</taxon>
        <taxon>Leishmaniinae</taxon>
        <taxon>Leptomonas</taxon>
    </lineage>
</organism>
<feature type="compositionally biased region" description="Low complexity" evidence="2">
    <location>
        <begin position="581"/>
        <end position="604"/>
    </location>
</feature>
<gene>
    <name evidence="3" type="ORF">ABL78_0408</name>
</gene>
<reference evidence="3 4" key="1">
    <citation type="journal article" date="2015" name="PLoS Pathog.">
        <title>Leptomonas seymouri: Adaptations to the Dixenous Life Cycle Analyzed by Genome Sequencing, Transcriptome Profiling and Co-infection with Leishmania donovani.</title>
        <authorList>
            <person name="Kraeva N."/>
            <person name="Butenko A."/>
            <person name="Hlavacova J."/>
            <person name="Kostygov A."/>
            <person name="Myskova J."/>
            <person name="Grybchuk D."/>
            <person name="Lestinova T."/>
            <person name="Votypka J."/>
            <person name="Volf P."/>
            <person name="Opperdoes F."/>
            <person name="Flegontov P."/>
            <person name="Lukes J."/>
            <person name="Yurchenko V."/>
        </authorList>
    </citation>
    <scope>NUCLEOTIDE SEQUENCE [LARGE SCALE GENOMIC DNA]</scope>
    <source>
        <strain evidence="3 4">ATCC 30220</strain>
    </source>
</reference>
<protein>
    <submittedName>
        <fullName evidence="3">Uncharacterized protein</fullName>
    </submittedName>
</protein>
<evidence type="ECO:0000313" key="4">
    <source>
        <dbReference type="Proteomes" id="UP000038009"/>
    </source>
</evidence>
<feature type="region of interest" description="Disordered" evidence="2">
    <location>
        <begin position="581"/>
        <end position="608"/>
    </location>
</feature>
<name>A0A0N1I8V5_LEPSE</name>
<feature type="compositionally biased region" description="Low complexity" evidence="2">
    <location>
        <begin position="642"/>
        <end position="651"/>
    </location>
</feature>
<evidence type="ECO:0000256" key="2">
    <source>
        <dbReference type="SAM" id="MobiDB-lite"/>
    </source>
</evidence>
<comment type="caution">
    <text evidence="3">The sequence shown here is derived from an EMBL/GenBank/DDBJ whole genome shotgun (WGS) entry which is preliminary data.</text>
</comment>
<evidence type="ECO:0000256" key="1">
    <source>
        <dbReference type="SAM" id="Coils"/>
    </source>
</evidence>
<dbReference type="AlphaFoldDB" id="A0A0N1I8V5"/>
<evidence type="ECO:0000313" key="3">
    <source>
        <dbReference type="EMBL" id="KPI90478.1"/>
    </source>
</evidence>
<feature type="coiled-coil region" evidence="1">
    <location>
        <begin position="164"/>
        <end position="191"/>
    </location>
</feature>